<comment type="caution">
    <text evidence="1">The sequence shown here is derived from an EMBL/GenBank/DDBJ whole genome shotgun (WGS) entry which is preliminary data.</text>
</comment>
<name>A0AAV5TCD7_9BILA</name>
<dbReference type="Proteomes" id="UP001432027">
    <property type="component" value="Unassembled WGS sequence"/>
</dbReference>
<sequence>YEFQVDLSVCNSECFSDSYAPPLRHSRSLAHVLDSHIRPVLPGGKMHSTDPCLLTHVDPEAHGDRAHWSMMSTKIRSDRTSVRSARRKRNFIILKIL</sequence>
<protein>
    <submittedName>
        <fullName evidence="1">Uncharacterized protein</fullName>
    </submittedName>
</protein>
<evidence type="ECO:0000313" key="1">
    <source>
        <dbReference type="EMBL" id="GMS90463.1"/>
    </source>
</evidence>
<dbReference type="EMBL" id="BTSX01000003">
    <property type="protein sequence ID" value="GMS90463.1"/>
    <property type="molecule type" value="Genomic_DNA"/>
</dbReference>
<proteinExistence type="predicted"/>
<keyword evidence="2" id="KW-1185">Reference proteome</keyword>
<reference evidence="1" key="1">
    <citation type="submission" date="2023-10" db="EMBL/GenBank/DDBJ databases">
        <title>Genome assembly of Pristionchus species.</title>
        <authorList>
            <person name="Yoshida K."/>
            <person name="Sommer R.J."/>
        </authorList>
    </citation>
    <scope>NUCLEOTIDE SEQUENCE</scope>
    <source>
        <strain evidence="1">RS0144</strain>
    </source>
</reference>
<feature type="non-terminal residue" evidence="1">
    <location>
        <position position="1"/>
    </location>
</feature>
<feature type="non-terminal residue" evidence="1">
    <location>
        <position position="97"/>
    </location>
</feature>
<accession>A0AAV5TCD7</accession>
<evidence type="ECO:0000313" key="2">
    <source>
        <dbReference type="Proteomes" id="UP001432027"/>
    </source>
</evidence>
<organism evidence="1 2">
    <name type="scientific">Pristionchus entomophagus</name>
    <dbReference type="NCBI Taxonomy" id="358040"/>
    <lineage>
        <taxon>Eukaryota</taxon>
        <taxon>Metazoa</taxon>
        <taxon>Ecdysozoa</taxon>
        <taxon>Nematoda</taxon>
        <taxon>Chromadorea</taxon>
        <taxon>Rhabditida</taxon>
        <taxon>Rhabditina</taxon>
        <taxon>Diplogasteromorpha</taxon>
        <taxon>Diplogasteroidea</taxon>
        <taxon>Neodiplogasteridae</taxon>
        <taxon>Pristionchus</taxon>
    </lineage>
</organism>
<dbReference type="AlphaFoldDB" id="A0AAV5TCD7"/>
<gene>
    <name evidence="1" type="ORF">PENTCL1PPCAC_12638</name>
</gene>